<accession>A0A645CQH7</accession>
<reference evidence="1" key="1">
    <citation type="submission" date="2019-08" db="EMBL/GenBank/DDBJ databases">
        <authorList>
            <person name="Kucharzyk K."/>
            <person name="Murdoch R.W."/>
            <person name="Higgins S."/>
            <person name="Loffler F."/>
        </authorList>
    </citation>
    <scope>NUCLEOTIDE SEQUENCE</scope>
</reference>
<gene>
    <name evidence="1" type="ORF">SDC9_126191</name>
</gene>
<comment type="caution">
    <text evidence="1">The sequence shown here is derived from an EMBL/GenBank/DDBJ whole genome shotgun (WGS) entry which is preliminary data.</text>
</comment>
<evidence type="ECO:0000313" key="1">
    <source>
        <dbReference type="EMBL" id="MPM79158.1"/>
    </source>
</evidence>
<protein>
    <submittedName>
        <fullName evidence="1">Uncharacterized protein</fullName>
    </submittedName>
</protein>
<dbReference type="AlphaFoldDB" id="A0A645CQH7"/>
<organism evidence="1">
    <name type="scientific">bioreactor metagenome</name>
    <dbReference type="NCBI Taxonomy" id="1076179"/>
    <lineage>
        <taxon>unclassified sequences</taxon>
        <taxon>metagenomes</taxon>
        <taxon>ecological metagenomes</taxon>
    </lineage>
</organism>
<proteinExistence type="predicted"/>
<sequence length="70" mass="7910">MTGSHAQTEGDVAELRGELRGILNRLLIDQLMRQEKELIVQASHDPAALIKYKELQNRRKALENPNLSST</sequence>
<dbReference type="EMBL" id="VSSQ01029155">
    <property type="protein sequence ID" value="MPM79158.1"/>
    <property type="molecule type" value="Genomic_DNA"/>
</dbReference>
<name>A0A645CQH7_9ZZZZ</name>